<sequence>MTCETRAKDVLLKYYDENSDIFRLLWHHSCQVAEMAVGIALNCEGKADAEFVYEAALLHDIGIFRTFAPKIFCNGTEPYIRHGLIGSELLKAEGMPRHALVCERHTGAGLSREEIIAQNLPLPHQDMLPVSIEEKIICYADKFFSKSSPDKIKTVKSIRHSMARFGEGQLRRFDEMHALFGDKQPATE</sequence>
<dbReference type="EMBL" id="JADIMC010000043">
    <property type="protein sequence ID" value="MBO8476047.1"/>
    <property type="molecule type" value="Genomic_DNA"/>
</dbReference>
<evidence type="ECO:0000313" key="2">
    <source>
        <dbReference type="EMBL" id="MBO8476047.1"/>
    </source>
</evidence>
<reference evidence="2" key="1">
    <citation type="submission" date="2020-10" db="EMBL/GenBank/DDBJ databases">
        <authorList>
            <person name="Gilroy R."/>
        </authorList>
    </citation>
    <scope>NUCLEOTIDE SEQUENCE</scope>
    <source>
        <strain evidence="2">6919</strain>
    </source>
</reference>
<dbReference type="PANTHER" id="PTHR35795:SF1">
    <property type="entry name" value="BIS(5'-NUCLEOSYL)-TETRAPHOSPHATASE, SYMMETRICAL"/>
    <property type="match status" value="1"/>
</dbReference>
<dbReference type="InterPro" id="IPR003607">
    <property type="entry name" value="HD/PDEase_dom"/>
</dbReference>
<dbReference type="InterPro" id="IPR006675">
    <property type="entry name" value="HDIG_dom"/>
</dbReference>
<protein>
    <submittedName>
        <fullName evidence="2">HD domain-containing protein</fullName>
    </submittedName>
</protein>
<dbReference type="SUPFAM" id="SSF109604">
    <property type="entry name" value="HD-domain/PDEase-like"/>
    <property type="match status" value="1"/>
</dbReference>
<dbReference type="PANTHER" id="PTHR35795">
    <property type="entry name" value="SLR1885 PROTEIN"/>
    <property type="match status" value="1"/>
</dbReference>
<dbReference type="AlphaFoldDB" id="A0A9D9IP33"/>
<dbReference type="Gene3D" id="1.10.3210.10">
    <property type="entry name" value="Hypothetical protein af1432"/>
    <property type="match status" value="1"/>
</dbReference>
<gene>
    <name evidence="2" type="ORF">IAB88_03540</name>
</gene>
<dbReference type="CDD" id="cd00077">
    <property type="entry name" value="HDc"/>
    <property type="match status" value="1"/>
</dbReference>
<evidence type="ECO:0000259" key="1">
    <source>
        <dbReference type="Pfam" id="PF01966"/>
    </source>
</evidence>
<organism evidence="2 3">
    <name type="scientific">Candidatus Limisoma faecipullorum</name>
    <dbReference type="NCBI Taxonomy" id="2840854"/>
    <lineage>
        <taxon>Bacteria</taxon>
        <taxon>Pseudomonadati</taxon>
        <taxon>Bacteroidota</taxon>
        <taxon>Bacteroidia</taxon>
        <taxon>Bacteroidales</taxon>
        <taxon>Candidatus Limisoma</taxon>
    </lineage>
</organism>
<accession>A0A9D9IP33</accession>
<dbReference type="Proteomes" id="UP000823598">
    <property type="component" value="Unassembled WGS sequence"/>
</dbReference>
<feature type="domain" description="HD" evidence="1">
    <location>
        <begin position="26"/>
        <end position="143"/>
    </location>
</feature>
<evidence type="ECO:0000313" key="3">
    <source>
        <dbReference type="Proteomes" id="UP000823598"/>
    </source>
</evidence>
<dbReference type="InterPro" id="IPR006674">
    <property type="entry name" value="HD_domain"/>
</dbReference>
<proteinExistence type="predicted"/>
<reference evidence="2" key="2">
    <citation type="journal article" date="2021" name="PeerJ">
        <title>Extensive microbial diversity within the chicken gut microbiome revealed by metagenomics and culture.</title>
        <authorList>
            <person name="Gilroy R."/>
            <person name="Ravi A."/>
            <person name="Getino M."/>
            <person name="Pursley I."/>
            <person name="Horton D.L."/>
            <person name="Alikhan N.F."/>
            <person name="Baker D."/>
            <person name="Gharbi K."/>
            <person name="Hall N."/>
            <person name="Watson M."/>
            <person name="Adriaenssens E.M."/>
            <person name="Foster-Nyarko E."/>
            <person name="Jarju S."/>
            <person name="Secka A."/>
            <person name="Antonio M."/>
            <person name="Oren A."/>
            <person name="Chaudhuri R.R."/>
            <person name="La Ragione R."/>
            <person name="Hildebrand F."/>
            <person name="Pallen M.J."/>
        </authorList>
    </citation>
    <scope>NUCLEOTIDE SEQUENCE</scope>
    <source>
        <strain evidence="2">6919</strain>
    </source>
</reference>
<comment type="caution">
    <text evidence="2">The sequence shown here is derived from an EMBL/GenBank/DDBJ whole genome shotgun (WGS) entry which is preliminary data.</text>
</comment>
<dbReference type="Pfam" id="PF01966">
    <property type="entry name" value="HD"/>
    <property type="match status" value="1"/>
</dbReference>
<dbReference type="InterPro" id="IPR051094">
    <property type="entry name" value="Diverse_Catalytic_Enzymes"/>
</dbReference>
<dbReference type="NCBIfam" id="TIGR00277">
    <property type="entry name" value="HDIG"/>
    <property type="match status" value="1"/>
</dbReference>
<name>A0A9D9IP33_9BACT</name>